<keyword evidence="2" id="KW-1185">Reference proteome</keyword>
<sequence length="65" mass="7442">MDTSPELLKSLLNAKAERRVALVKASFAEKIEMLIRLQEMTAPILRRKGIDAKPWSHLKQQVRVS</sequence>
<proteinExistence type="predicted"/>
<dbReference type="EMBL" id="BAABIA010000004">
    <property type="protein sequence ID" value="GAA5140854.1"/>
    <property type="molecule type" value="Genomic_DNA"/>
</dbReference>
<dbReference type="RefSeq" id="WP_345736617.1">
    <property type="nucleotide sequence ID" value="NZ_BAABIA010000004.1"/>
</dbReference>
<dbReference type="Proteomes" id="UP001499852">
    <property type="component" value="Unassembled WGS sequence"/>
</dbReference>
<organism evidence="1 2">
    <name type="scientific">Prosthecobacter algae</name>
    <dbReference type="NCBI Taxonomy" id="1144682"/>
    <lineage>
        <taxon>Bacteria</taxon>
        <taxon>Pseudomonadati</taxon>
        <taxon>Verrucomicrobiota</taxon>
        <taxon>Verrucomicrobiia</taxon>
        <taxon>Verrucomicrobiales</taxon>
        <taxon>Verrucomicrobiaceae</taxon>
        <taxon>Prosthecobacter</taxon>
    </lineage>
</organism>
<gene>
    <name evidence="1" type="ORF">GCM10023213_24080</name>
</gene>
<accession>A0ABP9P9S5</accession>
<protein>
    <submittedName>
        <fullName evidence="1">Uncharacterized protein</fullName>
    </submittedName>
</protein>
<evidence type="ECO:0000313" key="1">
    <source>
        <dbReference type="EMBL" id="GAA5140854.1"/>
    </source>
</evidence>
<comment type="caution">
    <text evidence="1">The sequence shown here is derived from an EMBL/GenBank/DDBJ whole genome shotgun (WGS) entry which is preliminary data.</text>
</comment>
<name>A0ABP9P9S5_9BACT</name>
<reference evidence="2" key="1">
    <citation type="journal article" date="2019" name="Int. J. Syst. Evol. Microbiol.">
        <title>The Global Catalogue of Microorganisms (GCM) 10K type strain sequencing project: providing services to taxonomists for standard genome sequencing and annotation.</title>
        <authorList>
            <consortium name="The Broad Institute Genomics Platform"/>
            <consortium name="The Broad Institute Genome Sequencing Center for Infectious Disease"/>
            <person name="Wu L."/>
            <person name="Ma J."/>
        </authorList>
    </citation>
    <scope>NUCLEOTIDE SEQUENCE [LARGE SCALE GENOMIC DNA]</scope>
    <source>
        <strain evidence="2">JCM 18053</strain>
    </source>
</reference>
<evidence type="ECO:0000313" key="2">
    <source>
        <dbReference type="Proteomes" id="UP001499852"/>
    </source>
</evidence>